<dbReference type="SUPFAM" id="SSF52540">
    <property type="entry name" value="P-loop containing nucleoside triphosphate hydrolases"/>
    <property type="match status" value="1"/>
</dbReference>
<dbReference type="EMBL" id="CP014854">
    <property type="protein sequence ID" value="ASI98659.1"/>
    <property type="molecule type" value="Genomic_DNA"/>
</dbReference>
<feature type="domain" description="AAA" evidence="1">
    <location>
        <begin position="32"/>
        <end position="163"/>
    </location>
</feature>
<evidence type="ECO:0000313" key="4">
    <source>
        <dbReference type="Proteomes" id="UP000197156"/>
    </source>
</evidence>
<evidence type="ECO:0000313" key="3">
    <source>
        <dbReference type="EMBL" id="ASI98659.1"/>
    </source>
</evidence>
<dbReference type="PANTHER" id="PTHR33295:SF8">
    <property type="entry name" value="AAA+ ATPASE DOMAIN-CONTAINING PROTEIN"/>
    <property type="match status" value="1"/>
</dbReference>
<protein>
    <submittedName>
        <fullName evidence="3">ATPase</fullName>
    </submittedName>
</protein>
<dbReference type="AlphaFoldDB" id="A0A218P145"/>
<dbReference type="InterPro" id="IPR027417">
    <property type="entry name" value="P-loop_NTPase"/>
</dbReference>
<accession>A0A218P145</accession>
<keyword evidence="4" id="KW-1185">Reference proteome</keyword>
<proteinExistence type="predicted"/>
<dbReference type="PANTHER" id="PTHR33295">
    <property type="entry name" value="ATPASE"/>
    <property type="match status" value="1"/>
</dbReference>
<dbReference type="Proteomes" id="UP000197156">
    <property type="component" value="Chromosome"/>
</dbReference>
<reference evidence="3 4" key="1">
    <citation type="submission" date="2016-03" db="EMBL/GenBank/DDBJ databases">
        <title>Complete genome sequence of Thermococcus celer.</title>
        <authorList>
            <person name="Oger P.M."/>
        </authorList>
    </citation>
    <scope>NUCLEOTIDE SEQUENCE [LARGE SCALE GENOMIC DNA]</scope>
    <source>
        <strain evidence="3 4">Vu 13</strain>
    </source>
</reference>
<dbReference type="GeneID" id="33323755"/>
<sequence>MSLEEVVVEFHELGIPETKERELEVPTNMDLAVVLYGLRRVGKTHFLYNIMKKLLEQGLPIRRLFYINFEDERLSGLKADDLSRVVELYYKLNPDADVMYLFLDEVQEVEGWERFVRRLLEGKRAKVFLTGSSSRLLSREMATSLRGRSLSFQLFPLSFREFLSFKGFDYSGPLTEARRGRLKGLLEEYIRYGGFPGIVDYPGLMKIRTVQEYLDLVIYRDLIERYGIEKTGAMKALIRVLVKNFARKLSMRKLNGLLASTGAKLSRPTTSEYFSYLEDVGFVIPIRKYHPSEVESLRSTPKLYLADVGFASVFGVEDIGYRVENIVATELLRRKHYHDPLLEVHYWDDGRGEVDFVVSRGFNVTELIQVSYDVEDSTTMNRELKALIRAADSLGAEKLTVVTWDHDDVLTIDGKTVDFVPLWRWLLKT</sequence>
<evidence type="ECO:0000259" key="2">
    <source>
        <dbReference type="Pfam" id="PF13635"/>
    </source>
</evidence>
<dbReference type="Pfam" id="PF13173">
    <property type="entry name" value="AAA_14"/>
    <property type="match status" value="1"/>
</dbReference>
<gene>
    <name evidence="3" type="ORF">A3L02_03325</name>
</gene>
<name>A0A218P145_THECE</name>
<dbReference type="InterPro" id="IPR041682">
    <property type="entry name" value="AAA_14"/>
</dbReference>
<dbReference type="KEGG" id="tce:A3L02_03325"/>
<dbReference type="Gene3D" id="3.40.50.300">
    <property type="entry name" value="P-loop containing nucleotide triphosphate hydrolases"/>
    <property type="match status" value="1"/>
</dbReference>
<dbReference type="InterPro" id="IPR025420">
    <property type="entry name" value="DUF4143"/>
</dbReference>
<dbReference type="RefSeq" id="WP_088862620.1">
    <property type="nucleotide sequence ID" value="NZ_CP014854.1"/>
</dbReference>
<organism evidence="3 4">
    <name type="scientific">Thermococcus celer Vu 13 = JCM 8558</name>
    <dbReference type="NCBI Taxonomy" id="1293037"/>
    <lineage>
        <taxon>Archaea</taxon>
        <taxon>Methanobacteriati</taxon>
        <taxon>Methanobacteriota</taxon>
        <taxon>Thermococci</taxon>
        <taxon>Thermococcales</taxon>
        <taxon>Thermococcaceae</taxon>
        <taxon>Thermococcus</taxon>
    </lineage>
</organism>
<feature type="domain" description="DUF4143" evidence="2">
    <location>
        <begin position="220"/>
        <end position="370"/>
    </location>
</feature>
<evidence type="ECO:0000259" key="1">
    <source>
        <dbReference type="Pfam" id="PF13173"/>
    </source>
</evidence>
<dbReference type="OrthoDB" id="371918at2157"/>
<dbReference type="Pfam" id="PF13635">
    <property type="entry name" value="DUF4143"/>
    <property type="match status" value="1"/>
</dbReference>